<feature type="compositionally biased region" description="Basic and acidic residues" evidence="7">
    <location>
        <begin position="756"/>
        <end position="773"/>
    </location>
</feature>
<dbReference type="InterPro" id="IPR036875">
    <property type="entry name" value="Znf_CCHC_sf"/>
</dbReference>
<dbReference type="SUPFAM" id="SSF57756">
    <property type="entry name" value="Retrovirus zinc finger-like domains"/>
    <property type="match status" value="1"/>
</dbReference>
<dbReference type="InterPro" id="IPR002058">
    <property type="entry name" value="PAP_assoc"/>
</dbReference>
<dbReference type="InterPro" id="IPR001878">
    <property type="entry name" value="Znf_CCHC"/>
</dbReference>
<dbReference type="Gene3D" id="3.30.460.10">
    <property type="entry name" value="Beta Polymerase, domain 2"/>
    <property type="match status" value="1"/>
</dbReference>
<feature type="region of interest" description="Disordered" evidence="7">
    <location>
        <begin position="856"/>
        <end position="944"/>
    </location>
</feature>
<dbReference type="EMBL" id="GECU01029215">
    <property type="protein sequence ID" value="JAS78491.1"/>
    <property type="molecule type" value="Transcribed_RNA"/>
</dbReference>
<dbReference type="InterPro" id="IPR054708">
    <property type="entry name" value="MTPAP-like_central"/>
</dbReference>
<feature type="domain" description="CCHC-type" evidence="8">
    <location>
        <begin position="320"/>
        <end position="335"/>
    </location>
</feature>
<dbReference type="GO" id="GO:0008270">
    <property type="term" value="F:zinc ion binding"/>
    <property type="evidence" value="ECO:0007669"/>
    <property type="project" value="UniProtKB-KW"/>
</dbReference>
<dbReference type="PANTHER" id="PTHR12271:SF66">
    <property type="entry name" value="TERMINAL URIDYLYLTRANSFERASE TAILOR"/>
    <property type="match status" value="1"/>
</dbReference>
<reference evidence="9" key="1">
    <citation type="submission" date="2015-11" db="EMBL/GenBank/DDBJ databases">
        <title>De novo transcriptome assembly of four potential Pierce s Disease insect vectors from Arizona vineyards.</title>
        <authorList>
            <person name="Tassone E.E."/>
        </authorList>
    </citation>
    <scope>NUCLEOTIDE SEQUENCE</scope>
</reference>
<evidence type="ECO:0000256" key="6">
    <source>
        <dbReference type="PROSITE-ProRule" id="PRU00047"/>
    </source>
</evidence>
<dbReference type="InterPro" id="IPR043519">
    <property type="entry name" value="NT_sf"/>
</dbReference>
<feature type="non-terminal residue" evidence="9">
    <location>
        <position position="944"/>
    </location>
</feature>
<name>A0A1B6HUZ9_9HEMI</name>
<feature type="compositionally biased region" description="Basic residues" evidence="7">
    <location>
        <begin position="715"/>
        <end position="725"/>
    </location>
</feature>
<comment type="cofactor">
    <cofactor evidence="2">
        <name>Mg(2+)</name>
        <dbReference type="ChEBI" id="CHEBI:18420"/>
    </cofactor>
</comment>
<feature type="compositionally biased region" description="Polar residues" evidence="7">
    <location>
        <begin position="918"/>
        <end position="934"/>
    </location>
</feature>
<evidence type="ECO:0000259" key="8">
    <source>
        <dbReference type="PROSITE" id="PS50158"/>
    </source>
</evidence>
<keyword evidence="4" id="KW-0479">Metal-binding</keyword>
<feature type="compositionally biased region" description="Acidic residues" evidence="7">
    <location>
        <begin position="744"/>
        <end position="755"/>
    </location>
</feature>
<evidence type="ECO:0000256" key="2">
    <source>
        <dbReference type="ARBA" id="ARBA00001946"/>
    </source>
</evidence>
<proteinExistence type="predicted"/>
<dbReference type="CDD" id="cd05402">
    <property type="entry name" value="NT_PAP_TUTase"/>
    <property type="match status" value="1"/>
</dbReference>
<feature type="compositionally biased region" description="Polar residues" evidence="7">
    <location>
        <begin position="792"/>
        <end position="806"/>
    </location>
</feature>
<evidence type="ECO:0000256" key="4">
    <source>
        <dbReference type="ARBA" id="ARBA00022723"/>
    </source>
</evidence>
<dbReference type="GO" id="GO:1990817">
    <property type="term" value="F:poly(A) RNA polymerase activity"/>
    <property type="evidence" value="ECO:0007669"/>
    <property type="project" value="UniProtKB-ARBA"/>
</dbReference>
<dbReference type="Pfam" id="PF22600">
    <property type="entry name" value="MTPAP-like_central"/>
    <property type="match status" value="1"/>
</dbReference>
<keyword evidence="6" id="KW-0863">Zinc-finger</keyword>
<dbReference type="GO" id="GO:0031123">
    <property type="term" value="P:RNA 3'-end processing"/>
    <property type="evidence" value="ECO:0007669"/>
    <property type="project" value="TreeGrafter"/>
</dbReference>
<organism evidence="9">
    <name type="scientific">Homalodisca liturata</name>
    <dbReference type="NCBI Taxonomy" id="320908"/>
    <lineage>
        <taxon>Eukaryota</taxon>
        <taxon>Metazoa</taxon>
        <taxon>Ecdysozoa</taxon>
        <taxon>Arthropoda</taxon>
        <taxon>Hexapoda</taxon>
        <taxon>Insecta</taxon>
        <taxon>Pterygota</taxon>
        <taxon>Neoptera</taxon>
        <taxon>Paraneoptera</taxon>
        <taxon>Hemiptera</taxon>
        <taxon>Auchenorrhyncha</taxon>
        <taxon>Membracoidea</taxon>
        <taxon>Cicadellidae</taxon>
        <taxon>Cicadellinae</taxon>
        <taxon>Proconiini</taxon>
        <taxon>Homalodisca</taxon>
    </lineage>
</organism>
<dbReference type="GO" id="GO:0050265">
    <property type="term" value="F:RNA uridylyltransferase activity"/>
    <property type="evidence" value="ECO:0007669"/>
    <property type="project" value="TreeGrafter"/>
</dbReference>
<accession>A0A1B6HUZ9</accession>
<keyword evidence="6" id="KW-0862">Zinc</keyword>
<dbReference type="PROSITE" id="PS50158">
    <property type="entry name" value="ZF_CCHC"/>
    <property type="match status" value="1"/>
</dbReference>
<feature type="compositionally biased region" description="Polar residues" evidence="7">
    <location>
        <begin position="856"/>
        <end position="911"/>
    </location>
</feature>
<dbReference type="SMART" id="SM00343">
    <property type="entry name" value="ZnF_C2HC"/>
    <property type="match status" value="2"/>
</dbReference>
<dbReference type="PANTHER" id="PTHR12271">
    <property type="entry name" value="POLY A POLYMERASE CID PAP -RELATED"/>
    <property type="match status" value="1"/>
</dbReference>
<dbReference type="AlphaFoldDB" id="A0A1B6HUZ9"/>
<sequence>VSLNNERAVSLAILLSKYTPLDPRLAQLATLFRSWGQMTDTDKPQEGTWPGYAFYLMTIFYLQQCPNPVLPVLNDLLAEKGESESANTTKVLSMNVSEIKEKWRTSNKQNLASLWIGLLKFYTIDFNYMEYIVSIDSSTLIPRKTRKIFIVDPFLPTRNVARSVTCNSMFYYILGCLFTTCRYFSIPQTKNGPLFGDIYVPATNYHPDHEALLYAHDSINSQFIQLLLKLDQNFHQSKAGILERNLNEFLQLIQANEFHNIDNMPLRSLERGTCTPQLYRLMRVSPRDAKLIVSSVNPKCLEYNFNIPNCTGGEKAPRICSICRREGHLKDNCPEERLPPLEPLPERTPEAMSVLDHLCQHIFDKWRQSDEDIMMREKICKELQEFITAVHPFATLELFGSTKNGFGLKGSDMDICLTFSNNKTGEGLDARDFIDVLYRLLKTFKGVQDLLPIATAKVPIVKFTHRATKLDGDISLYNVLAMENSKLLCTYAKIDERARILGYMMKRFSKVCRIGDASKGSLSSYAYTLLVIYFLQQCQPPVLPVLQELTESGPPPKHIVEGCNAYFFEDLSKLDQVWPGRGQNTQSVGELWLNLLVFYTEQFDMVNNVICIRCSHTVTKFEKLWISKGFAIEDPFDLSHNLGSALTRKMSLYIIKALRKGRNHFGRPMNPKMRARDIEAYYLNVRDLTDGEPPNDRGCRICKSIGHKEKNCPEKKKKGWSKPNKKKESIPKKETTARKPPIENQDDEEEYDVDSNSDKESSEQEDWWSRNPEREDFKKSERVLMHKAVMSSEINGHTNTSDQLPRTSPGEMSPVPLGFMAQDSSQTPNHQIPQFPIYSPNKTPLTNNTPQKCLATNSANTSKSMKLSSNSANISKSMKLTSKSANSSKLLKPQSPDTTFSPQSPMSNNKQMPIPTIVFNNSKLSTEPTHSSINPVRYHFPPGQ</sequence>
<dbReference type="Gene3D" id="1.10.1410.10">
    <property type="match status" value="2"/>
</dbReference>
<feature type="region of interest" description="Disordered" evidence="7">
    <location>
        <begin position="789"/>
        <end position="814"/>
    </location>
</feature>
<feature type="non-terminal residue" evidence="9">
    <location>
        <position position="1"/>
    </location>
</feature>
<keyword evidence="3" id="KW-0808">Transferase</keyword>
<keyword evidence="5" id="KW-0460">Magnesium</keyword>
<evidence type="ECO:0000256" key="7">
    <source>
        <dbReference type="SAM" id="MobiDB-lite"/>
    </source>
</evidence>
<dbReference type="Pfam" id="PF03828">
    <property type="entry name" value="PAP_assoc"/>
    <property type="match status" value="2"/>
</dbReference>
<feature type="compositionally biased region" description="Basic and acidic residues" evidence="7">
    <location>
        <begin position="726"/>
        <end position="741"/>
    </location>
</feature>
<gene>
    <name evidence="9" type="ORF">g.22597</name>
</gene>
<dbReference type="SUPFAM" id="SSF81631">
    <property type="entry name" value="PAP/OAS1 substrate-binding domain"/>
    <property type="match status" value="2"/>
</dbReference>
<dbReference type="SUPFAM" id="SSF81301">
    <property type="entry name" value="Nucleotidyltransferase"/>
    <property type="match status" value="1"/>
</dbReference>
<feature type="region of interest" description="Disordered" evidence="7">
    <location>
        <begin position="711"/>
        <end position="773"/>
    </location>
</feature>
<evidence type="ECO:0000256" key="1">
    <source>
        <dbReference type="ARBA" id="ARBA00001936"/>
    </source>
</evidence>
<dbReference type="GO" id="GO:0003676">
    <property type="term" value="F:nucleic acid binding"/>
    <property type="evidence" value="ECO:0007669"/>
    <property type="project" value="InterPro"/>
</dbReference>
<comment type="cofactor">
    <cofactor evidence="1">
        <name>Mn(2+)</name>
        <dbReference type="ChEBI" id="CHEBI:29035"/>
    </cofactor>
</comment>
<evidence type="ECO:0000313" key="9">
    <source>
        <dbReference type="EMBL" id="JAS78491.1"/>
    </source>
</evidence>
<protein>
    <recommendedName>
        <fullName evidence="8">CCHC-type domain-containing protein</fullName>
    </recommendedName>
</protein>
<evidence type="ECO:0000256" key="3">
    <source>
        <dbReference type="ARBA" id="ARBA00022679"/>
    </source>
</evidence>
<evidence type="ECO:0000256" key="5">
    <source>
        <dbReference type="ARBA" id="ARBA00022842"/>
    </source>
</evidence>